<dbReference type="RefSeq" id="WP_027445229.1">
    <property type="nucleotide sequence ID" value="NZ_AULJ01000001.1"/>
</dbReference>
<gene>
    <name evidence="11" type="ORF">N783_00525</name>
</gene>
<dbReference type="InterPro" id="IPR008844">
    <property type="entry name" value="Spore_GerAC-like"/>
</dbReference>
<dbReference type="Gene3D" id="3.30.300.210">
    <property type="entry name" value="Nutrient germinant receptor protein C, domain 3"/>
    <property type="match status" value="1"/>
</dbReference>
<evidence type="ECO:0000256" key="6">
    <source>
        <dbReference type="ARBA" id="ARBA00023139"/>
    </source>
</evidence>
<proteinExistence type="inferred from homology"/>
<evidence type="ECO:0000256" key="1">
    <source>
        <dbReference type="ARBA" id="ARBA00004635"/>
    </source>
</evidence>
<sequence>MKGKTFIIFIISISLSLIMSFTIPKKIIDQIQMVTVMGYDQVEDEMIRGTAIVPKYINKNKVSNIIYTNVSELIYENQTDLNRVASEELYNGKLEIVLYGKELAKKGMVPYIDFLTRDPSIGSRTYLAIVEESAYRLINQINTEQSAGLYFSDLIEHNIINGNLPETNLKIFQTGIKSQLQDPFLPILKVKGDKAIIEGLGFFDKDKFVFTLPYDNAFLFNILKEEVGNGKYALKRNHIKASIQSIESTRDFKVEGSKANPIINVTLTLRGVLREYTGPSLNKNKDEINKMWKEDVRQKGQELINKFQELEIDPISIGLQVKANTRGFDLSNWKDIYPNAEIKLKVKSKLIETGTMN</sequence>
<dbReference type="InterPro" id="IPR057336">
    <property type="entry name" value="GerAC_N"/>
</dbReference>
<evidence type="ECO:0000256" key="4">
    <source>
        <dbReference type="ARBA" id="ARBA00022729"/>
    </source>
</evidence>
<comment type="similarity">
    <text evidence="2">Belongs to the GerABKC lipoprotein family.</text>
</comment>
<feature type="domain" description="Spore germination protein N-terminal" evidence="10">
    <location>
        <begin position="25"/>
        <end position="190"/>
    </location>
</feature>
<dbReference type="InterPro" id="IPR046953">
    <property type="entry name" value="Spore_GerAC-like_C"/>
</dbReference>
<dbReference type="Proteomes" id="UP000030403">
    <property type="component" value="Unassembled WGS sequence"/>
</dbReference>
<evidence type="ECO:0000256" key="7">
    <source>
        <dbReference type="ARBA" id="ARBA00023288"/>
    </source>
</evidence>
<feature type="domain" description="Spore germination GerAC-like C-terminal" evidence="9">
    <location>
        <begin position="199"/>
        <end position="354"/>
    </location>
</feature>
<dbReference type="GO" id="GO:0016020">
    <property type="term" value="C:membrane"/>
    <property type="evidence" value="ECO:0007669"/>
    <property type="project" value="UniProtKB-SubCell"/>
</dbReference>
<feature type="transmembrane region" description="Helical" evidence="8">
    <location>
        <begin position="6"/>
        <end position="23"/>
    </location>
</feature>
<reference evidence="11 12" key="1">
    <citation type="submission" date="2013-08" db="EMBL/GenBank/DDBJ databases">
        <authorList>
            <person name="Huang J."/>
            <person name="Wang G."/>
        </authorList>
    </citation>
    <scope>NUCLEOTIDE SEQUENCE [LARGE SCALE GENOMIC DNA]</scope>
    <source>
        <strain evidence="11 12">BH030004</strain>
    </source>
</reference>
<evidence type="ECO:0000256" key="5">
    <source>
        <dbReference type="ARBA" id="ARBA00023136"/>
    </source>
</evidence>
<dbReference type="PANTHER" id="PTHR35789">
    <property type="entry name" value="SPORE GERMINATION PROTEIN B3"/>
    <property type="match status" value="1"/>
</dbReference>
<dbReference type="NCBIfam" id="TIGR02887">
    <property type="entry name" value="spore_ger_x_C"/>
    <property type="match status" value="1"/>
</dbReference>
<dbReference type="InterPro" id="IPR038501">
    <property type="entry name" value="Spore_GerAC_C_sf"/>
</dbReference>
<keyword evidence="5 8" id="KW-0472">Membrane</keyword>
<dbReference type="eggNOG" id="ENOG502Z9GR">
    <property type="taxonomic scope" value="Bacteria"/>
</dbReference>
<keyword evidence="3" id="KW-0309">Germination</keyword>
<keyword evidence="4" id="KW-0732">Signal</keyword>
<comment type="subcellular location">
    <subcellularLocation>
        <location evidence="1">Membrane</location>
        <topology evidence="1">Lipid-anchor</topology>
    </subcellularLocation>
</comment>
<dbReference type="PANTHER" id="PTHR35789:SF1">
    <property type="entry name" value="SPORE GERMINATION PROTEIN B3"/>
    <property type="match status" value="1"/>
</dbReference>
<evidence type="ECO:0000313" key="11">
    <source>
        <dbReference type="EMBL" id="KGX91881.1"/>
    </source>
</evidence>
<evidence type="ECO:0008006" key="13">
    <source>
        <dbReference type="Google" id="ProtNLM"/>
    </source>
</evidence>
<dbReference type="EMBL" id="AVPF01000001">
    <property type="protein sequence ID" value="KGX91881.1"/>
    <property type="molecule type" value="Genomic_DNA"/>
</dbReference>
<evidence type="ECO:0000256" key="3">
    <source>
        <dbReference type="ARBA" id="ARBA00022544"/>
    </source>
</evidence>
<dbReference type="GO" id="GO:0009847">
    <property type="term" value="P:spore germination"/>
    <property type="evidence" value="ECO:0007669"/>
    <property type="project" value="InterPro"/>
</dbReference>
<keyword evidence="6" id="KW-0564">Palmitate</keyword>
<accession>A0A0A5GF88</accession>
<evidence type="ECO:0000256" key="8">
    <source>
        <dbReference type="SAM" id="Phobius"/>
    </source>
</evidence>
<evidence type="ECO:0000256" key="2">
    <source>
        <dbReference type="ARBA" id="ARBA00007886"/>
    </source>
</evidence>
<keyword evidence="12" id="KW-1185">Reference proteome</keyword>
<keyword evidence="8" id="KW-1133">Transmembrane helix</keyword>
<dbReference type="OrthoDB" id="2592518at2"/>
<dbReference type="AlphaFoldDB" id="A0A0A5GF88"/>
<evidence type="ECO:0000259" key="10">
    <source>
        <dbReference type="Pfam" id="PF25198"/>
    </source>
</evidence>
<protein>
    <recommendedName>
        <fullName evidence="13">Spore germination protein</fullName>
    </recommendedName>
</protein>
<dbReference type="Pfam" id="PF05504">
    <property type="entry name" value="Spore_GerAC"/>
    <property type="match status" value="1"/>
</dbReference>
<evidence type="ECO:0000313" key="12">
    <source>
        <dbReference type="Proteomes" id="UP000030403"/>
    </source>
</evidence>
<keyword evidence="7" id="KW-0449">Lipoprotein</keyword>
<comment type="caution">
    <text evidence="11">The sequence shown here is derived from an EMBL/GenBank/DDBJ whole genome shotgun (WGS) entry which is preliminary data.</text>
</comment>
<name>A0A0A5GF88_9BACI</name>
<keyword evidence="8" id="KW-0812">Transmembrane</keyword>
<dbReference type="Pfam" id="PF25198">
    <property type="entry name" value="Spore_GerAC_N"/>
    <property type="match status" value="1"/>
</dbReference>
<evidence type="ECO:0000259" key="9">
    <source>
        <dbReference type="Pfam" id="PF05504"/>
    </source>
</evidence>
<organism evidence="11 12">
    <name type="scientific">Pontibacillus marinus BH030004 = DSM 16465</name>
    <dbReference type="NCBI Taxonomy" id="1385511"/>
    <lineage>
        <taxon>Bacteria</taxon>
        <taxon>Bacillati</taxon>
        <taxon>Bacillota</taxon>
        <taxon>Bacilli</taxon>
        <taxon>Bacillales</taxon>
        <taxon>Bacillaceae</taxon>
        <taxon>Pontibacillus</taxon>
    </lineage>
</organism>
<dbReference type="STRING" id="1385511.GCA_000425225_00150"/>